<dbReference type="EMBL" id="JAROCA020000001">
    <property type="protein sequence ID" value="MDY0404760.1"/>
    <property type="molecule type" value="Genomic_DNA"/>
</dbReference>
<evidence type="ECO:0000256" key="10">
    <source>
        <dbReference type="ARBA" id="ARBA00023012"/>
    </source>
</evidence>
<feature type="transmembrane region" description="Helical" evidence="12">
    <location>
        <begin position="31"/>
        <end position="51"/>
    </location>
</feature>
<dbReference type="InterPro" id="IPR010559">
    <property type="entry name" value="Sig_transdc_His_kin_internal"/>
</dbReference>
<evidence type="ECO:0000256" key="6">
    <source>
        <dbReference type="ARBA" id="ARBA00022679"/>
    </source>
</evidence>
<evidence type="ECO:0000256" key="12">
    <source>
        <dbReference type="SAM" id="Phobius"/>
    </source>
</evidence>
<dbReference type="InterPro" id="IPR003594">
    <property type="entry name" value="HATPase_dom"/>
</dbReference>
<evidence type="ECO:0000256" key="11">
    <source>
        <dbReference type="ARBA" id="ARBA00023136"/>
    </source>
</evidence>
<dbReference type="InterPro" id="IPR050640">
    <property type="entry name" value="Bact_2-comp_sensor_kinase"/>
</dbReference>
<proteinExistence type="predicted"/>
<protein>
    <recommendedName>
        <fullName evidence="3">histidine kinase</fullName>
        <ecNumber evidence="3">2.7.13.3</ecNumber>
    </recommendedName>
</protein>
<sequence length="497" mass="56467">MANDINTAWFYIFFIHKKCGEQTMKTIRGKLLVYFLIFVVIFEVTAVFIFASSNKITSTYQTSIQRFLLLNRISQDVNRLATDAKAVVADHGAETTDAYYNNKKRLVDSMASFQKEMDNNIVELRNYQNLLETFLHESELTVGFVILNDVEQYTSHLEEMRNTADYVQEATLELIDRELTSYQPFFEALKARNDHFLIFIIFLFTTMGLLAVFFAIWFSKGITDPIRRLTASAKEVAAGKLDGDPVHIASKDELELLGDTFNSMRSSLVELVQEMKNKSELDRLVKEMELKQLQNQINPHFLFNTLNTVSKMAYLEDAKSTSHLIDAIATLLRYSLTDITKHTTLRSEVQVVNDYFLIQKTRFAERVTFSLSVDDACLDMAVPRLTLQPLVENAFIHGIEGKEEGGSIALQIFPKNGSVVVEVQDDGVGMTAERRRQILSLAKEPTQHTGHATGIGLTNVIRRLQLFYQSETVAEINSRIGEGTTIRLLLPRNKLNG</sequence>
<name>A0ABU5CEK0_9BACI</name>
<feature type="domain" description="Histidine kinase" evidence="13">
    <location>
        <begin position="297"/>
        <end position="494"/>
    </location>
</feature>
<keyword evidence="6 15" id="KW-0808">Transferase</keyword>
<evidence type="ECO:0000256" key="4">
    <source>
        <dbReference type="ARBA" id="ARBA00022475"/>
    </source>
</evidence>
<dbReference type="Proteomes" id="UP001228376">
    <property type="component" value="Unassembled WGS sequence"/>
</dbReference>
<evidence type="ECO:0000256" key="2">
    <source>
        <dbReference type="ARBA" id="ARBA00004651"/>
    </source>
</evidence>
<dbReference type="Gene3D" id="3.30.565.10">
    <property type="entry name" value="Histidine kinase-like ATPase, C-terminal domain"/>
    <property type="match status" value="1"/>
</dbReference>
<comment type="subcellular location">
    <subcellularLocation>
        <location evidence="2">Cell membrane</location>
        <topology evidence="2">Multi-pass membrane protein</topology>
    </subcellularLocation>
</comment>
<dbReference type="Pfam" id="PF06580">
    <property type="entry name" value="His_kinase"/>
    <property type="match status" value="1"/>
</dbReference>
<evidence type="ECO:0000259" key="14">
    <source>
        <dbReference type="PROSITE" id="PS50885"/>
    </source>
</evidence>
<comment type="catalytic activity">
    <reaction evidence="1">
        <text>ATP + protein L-histidine = ADP + protein N-phospho-L-histidine.</text>
        <dbReference type="EC" id="2.7.13.3"/>
    </reaction>
</comment>
<dbReference type="CDD" id="cd06225">
    <property type="entry name" value="HAMP"/>
    <property type="match status" value="1"/>
</dbReference>
<keyword evidence="8 15" id="KW-0418">Kinase</keyword>
<keyword evidence="9" id="KW-0067">ATP-binding</keyword>
<dbReference type="Pfam" id="PF02518">
    <property type="entry name" value="HATPase_c"/>
    <property type="match status" value="1"/>
</dbReference>
<dbReference type="PROSITE" id="PS50885">
    <property type="entry name" value="HAMP"/>
    <property type="match status" value="1"/>
</dbReference>
<dbReference type="PROSITE" id="PS50109">
    <property type="entry name" value="HIS_KIN"/>
    <property type="match status" value="1"/>
</dbReference>
<reference evidence="15 16" key="1">
    <citation type="submission" date="2023-10" db="EMBL/GenBank/DDBJ databases">
        <title>179-bfca-hs.</title>
        <authorList>
            <person name="Miliotis G."/>
            <person name="Sengupta P."/>
            <person name="Hameed A."/>
            <person name="Chuvochina M."/>
            <person name="Mcdonagh F."/>
            <person name="Simpson A.C."/>
            <person name="Singh N.K."/>
            <person name="Rekha P.D."/>
            <person name="Raman K."/>
            <person name="Hugenholtz P."/>
            <person name="Venkateswaran K."/>
        </authorList>
    </citation>
    <scope>NUCLEOTIDE SEQUENCE [LARGE SCALE GENOMIC DNA]</scope>
    <source>
        <strain evidence="15 16">179-BFC-A-HS</strain>
    </source>
</reference>
<dbReference type="SUPFAM" id="SSF55874">
    <property type="entry name" value="ATPase domain of HSP90 chaperone/DNA topoisomerase II/histidine kinase"/>
    <property type="match status" value="1"/>
</dbReference>
<dbReference type="InterPro" id="IPR036890">
    <property type="entry name" value="HATPase_C_sf"/>
</dbReference>
<dbReference type="SMART" id="SM00387">
    <property type="entry name" value="HATPase_c"/>
    <property type="match status" value="1"/>
</dbReference>
<feature type="transmembrane region" description="Helical" evidence="12">
    <location>
        <begin position="196"/>
        <end position="218"/>
    </location>
</feature>
<feature type="domain" description="HAMP" evidence="14">
    <location>
        <begin position="220"/>
        <end position="273"/>
    </location>
</feature>
<dbReference type="RefSeq" id="WP_306065223.1">
    <property type="nucleotide sequence ID" value="NZ_JAROCA020000001.1"/>
</dbReference>
<dbReference type="GO" id="GO:0004673">
    <property type="term" value="F:protein histidine kinase activity"/>
    <property type="evidence" value="ECO:0007669"/>
    <property type="project" value="UniProtKB-EC"/>
</dbReference>
<keyword evidence="4" id="KW-1003">Cell membrane</keyword>
<evidence type="ECO:0000313" key="16">
    <source>
        <dbReference type="Proteomes" id="UP001228376"/>
    </source>
</evidence>
<evidence type="ECO:0000256" key="9">
    <source>
        <dbReference type="ARBA" id="ARBA00022840"/>
    </source>
</evidence>
<dbReference type="SMART" id="SM00304">
    <property type="entry name" value="HAMP"/>
    <property type="match status" value="1"/>
</dbReference>
<gene>
    <name evidence="15" type="ORF">P5G51_004495</name>
</gene>
<evidence type="ECO:0000256" key="5">
    <source>
        <dbReference type="ARBA" id="ARBA00022553"/>
    </source>
</evidence>
<dbReference type="Gene3D" id="6.10.340.10">
    <property type="match status" value="1"/>
</dbReference>
<evidence type="ECO:0000256" key="8">
    <source>
        <dbReference type="ARBA" id="ARBA00022777"/>
    </source>
</evidence>
<keyword evidence="16" id="KW-1185">Reference proteome</keyword>
<comment type="caution">
    <text evidence="15">The sequence shown here is derived from an EMBL/GenBank/DDBJ whole genome shotgun (WGS) entry which is preliminary data.</text>
</comment>
<keyword evidence="7" id="KW-0547">Nucleotide-binding</keyword>
<dbReference type="PANTHER" id="PTHR34220:SF7">
    <property type="entry name" value="SENSOR HISTIDINE KINASE YPDA"/>
    <property type="match status" value="1"/>
</dbReference>
<dbReference type="Pfam" id="PF00672">
    <property type="entry name" value="HAMP"/>
    <property type="match status" value="1"/>
</dbReference>
<dbReference type="PRINTS" id="PR00344">
    <property type="entry name" value="BCTRLSENSOR"/>
</dbReference>
<accession>A0ABU5CEK0</accession>
<evidence type="ECO:0000256" key="1">
    <source>
        <dbReference type="ARBA" id="ARBA00000085"/>
    </source>
</evidence>
<evidence type="ECO:0000259" key="13">
    <source>
        <dbReference type="PROSITE" id="PS50109"/>
    </source>
</evidence>
<keyword evidence="12" id="KW-0812">Transmembrane</keyword>
<organism evidence="15 16">
    <name type="scientific">Tigheibacillus jepli</name>
    <dbReference type="NCBI Taxonomy" id="3035914"/>
    <lineage>
        <taxon>Bacteria</taxon>
        <taxon>Bacillati</taxon>
        <taxon>Bacillota</taxon>
        <taxon>Bacilli</taxon>
        <taxon>Bacillales</taxon>
        <taxon>Bacillaceae</taxon>
        <taxon>Tigheibacillus</taxon>
    </lineage>
</organism>
<dbReference type="EC" id="2.7.13.3" evidence="3"/>
<keyword evidence="10" id="KW-0902">Two-component regulatory system</keyword>
<keyword evidence="5" id="KW-0597">Phosphoprotein</keyword>
<evidence type="ECO:0000256" key="3">
    <source>
        <dbReference type="ARBA" id="ARBA00012438"/>
    </source>
</evidence>
<keyword evidence="11 12" id="KW-0472">Membrane</keyword>
<keyword evidence="12" id="KW-1133">Transmembrane helix</keyword>
<dbReference type="PANTHER" id="PTHR34220">
    <property type="entry name" value="SENSOR HISTIDINE KINASE YPDA"/>
    <property type="match status" value="1"/>
</dbReference>
<evidence type="ECO:0000313" key="15">
    <source>
        <dbReference type="EMBL" id="MDY0404760.1"/>
    </source>
</evidence>
<evidence type="ECO:0000256" key="7">
    <source>
        <dbReference type="ARBA" id="ARBA00022741"/>
    </source>
</evidence>
<dbReference type="InterPro" id="IPR003660">
    <property type="entry name" value="HAMP_dom"/>
</dbReference>
<dbReference type="SUPFAM" id="SSF158472">
    <property type="entry name" value="HAMP domain-like"/>
    <property type="match status" value="1"/>
</dbReference>
<dbReference type="InterPro" id="IPR005467">
    <property type="entry name" value="His_kinase_dom"/>
</dbReference>
<dbReference type="InterPro" id="IPR004358">
    <property type="entry name" value="Sig_transdc_His_kin-like_C"/>
</dbReference>